<sequence length="309" mass="35266">MTWISDNKTVIIFDAPSVLPKQTFHKADCVHFKVFGTVTEVPDQCFFDYKFLETLELPDSITKIGNSIIEKTLIKSFHVPLNCKSIHSAGSFDWTFTLEEFTISQESNYFSVIDGVLYDKAVKILMCYPSGRKSPVYTVPYGVVSFQTASSNCISRLKRFIIPQTVTDGSNILFNCTVPDIEIIIYRFPWQGKNTFPTGSNAFQSMTNYGRDNLTFITSEYYSEYYEFNSTVRLFGLNNRKSIRYSDSFFSLLTTIKTVDVSKSFVSVLTTGFSNSPNAVINIEKESTRLPNHCFYHISISYMLVFILI</sequence>
<dbReference type="EMBL" id="DS113489">
    <property type="protein sequence ID" value="EAY03955.1"/>
    <property type="molecule type" value="Genomic_DNA"/>
</dbReference>
<evidence type="ECO:0000313" key="2">
    <source>
        <dbReference type="Proteomes" id="UP000001542"/>
    </source>
</evidence>
<evidence type="ECO:0000313" key="1">
    <source>
        <dbReference type="EMBL" id="EAY03955.1"/>
    </source>
</evidence>
<dbReference type="AlphaFoldDB" id="A2ETS4"/>
<dbReference type="OrthoDB" id="5954366at2759"/>
<dbReference type="VEuPathDB" id="TrichDB:TVAG_314850"/>
<dbReference type="InParanoid" id="A2ETS4"/>
<organism evidence="1 2">
    <name type="scientific">Trichomonas vaginalis (strain ATCC PRA-98 / G3)</name>
    <dbReference type="NCBI Taxonomy" id="412133"/>
    <lineage>
        <taxon>Eukaryota</taxon>
        <taxon>Metamonada</taxon>
        <taxon>Parabasalia</taxon>
        <taxon>Trichomonadida</taxon>
        <taxon>Trichomonadidae</taxon>
        <taxon>Trichomonas</taxon>
    </lineage>
</organism>
<dbReference type="KEGG" id="tva:4761803"/>
<evidence type="ECO:0008006" key="3">
    <source>
        <dbReference type="Google" id="ProtNLM"/>
    </source>
</evidence>
<gene>
    <name evidence="1" type="ORF">TVAG_314850</name>
</gene>
<accession>A2ETS4</accession>
<protein>
    <recommendedName>
        <fullName evidence="3">Surface antigen BspA-like</fullName>
    </recommendedName>
</protein>
<dbReference type="Proteomes" id="UP000001542">
    <property type="component" value="Unassembled WGS sequence"/>
</dbReference>
<name>A2ETS4_TRIV3</name>
<reference evidence="1" key="2">
    <citation type="journal article" date="2007" name="Science">
        <title>Draft genome sequence of the sexually transmitted pathogen Trichomonas vaginalis.</title>
        <authorList>
            <person name="Carlton J.M."/>
            <person name="Hirt R.P."/>
            <person name="Silva J.C."/>
            <person name="Delcher A.L."/>
            <person name="Schatz M."/>
            <person name="Zhao Q."/>
            <person name="Wortman J.R."/>
            <person name="Bidwell S.L."/>
            <person name="Alsmark U.C.M."/>
            <person name="Besteiro S."/>
            <person name="Sicheritz-Ponten T."/>
            <person name="Noel C.J."/>
            <person name="Dacks J.B."/>
            <person name="Foster P.G."/>
            <person name="Simillion C."/>
            <person name="Van de Peer Y."/>
            <person name="Miranda-Saavedra D."/>
            <person name="Barton G.J."/>
            <person name="Westrop G.D."/>
            <person name="Mueller S."/>
            <person name="Dessi D."/>
            <person name="Fiori P.L."/>
            <person name="Ren Q."/>
            <person name="Paulsen I."/>
            <person name="Zhang H."/>
            <person name="Bastida-Corcuera F.D."/>
            <person name="Simoes-Barbosa A."/>
            <person name="Brown M.T."/>
            <person name="Hayes R.D."/>
            <person name="Mukherjee M."/>
            <person name="Okumura C.Y."/>
            <person name="Schneider R."/>
            <person name="Smith A.J."/>
            <person name="Vanacova S."/>
            <person name="Villalvazo M."/>
            <person name="Haas B.J."/>
            <person name="Pertea M."/>
            <person name="Feldblyum T.V."/>
            <person name="Utterback T.R."/>
            <person name="Shu C.L."/>
            <person name="Osoegawa K."/>
            <person name="de Jong P.J."/>
            <person name="Hrdy I."/>
            <person name="Horvathova L."/>
            <person name="Zubacova Z."/>
            <person name="Dolezal P."/>
            <person name="Malik S.B."/>
            <person name="Logsdon J.M. Jr."/>
            <person name="Henze K."/>
            <person name="Gupta A."/>
            <person name="Wang C.C."/>
            <person name="Dunne R.L."/>
            <person name="Upcroft J.A."/>
            <person name="Upcroft P."/>
            <person name="White O."/>
            <person name="Salzberg S.L."/>
            <person name="Tang P."/>
            <person name="Chiu C.-H."/>
            <person name="Lee Y.-S."/>
            <person name="Embley T.M."/>
            <person name="Coombs G.H."/>
            <person name="Mottram J.C."/>
            <person name="Tachezy J."/>
            <person name="Fraser-Liggett C.M."/>
            <person name="Johnson P.J."/>
        </authorList>
    </citation>
    <scope>NUCLEOTIDE SEQUENCE [LARGE SCALE GENOMIC DNA]</scope>
    <source>
        <strain evidence="1">G3</strain>
    </source>
</reference>
<dbReference type="VEuPathDB" id="TrichDB:TVAGG3_0045950"/>
<reference evidence="1" key="1">
    <citation type="submission" date="2006-10" db="EMBL/GenBank/DDBJ databases">
        <authorList>
            <person name="Amadeo P."/>
            <person name="Zhao Q."/>
            <person name="Wortman J."/>
            <person name="Fraser-Liggett C."/>
            <person name="Carlton J."/>
        </authorList>
    </citation>
    <scope>NUCLEOTIDE SEQUENCE</scope>
    <source>
        <strain evidence="1">G3</strain>
    </source>
</reference>
<dbReference type="RefSeq" id="XP_001316178.1">
    <property type="nucleotide sequence ID" value="XM_001316143.1"/>
</dbReference>
<proteinExistence type="predicted"/>
<dbReference type="Pfam" id="PF13306">
    <property type="entry name" value="LRR_5"/>
    <property type="match status" value="2"/>
</dbReference>
<dbReference type="Gene3D" id="3.80.10.10">
    <property type="entry name" value="Ribonuclease Inhibitor"/>
    <property type="match status" value="1"/>
</dbReference>
<dbReference type="InterPro" id="IPR032675">
    <property type="entry name" value="LRR_dom_sf"/>
</dbReference>
<dbReference type="InterPro" id="IPR026906">
    <property type="entry name" value="LRR_5"/>
</dbReference>
<dbReference type="SMR" id="A2ETS4"/>
<keyword evidence="2" id="KW-1185">Reference proteome</keyword>